<dbReference type="InterPro" id="IPR058525">
    <property type="entry name" value="DUF8212"/>
</dbReference>
<comment type="caution">
    <text evidence="3">The sequence shown here is derived from an EMBL/GenBank/DDBJ whole genome shotgun (WGS) entry which is preliminary data.</text>
</comment>
<feature type="domain" description="Heterokaryon incompatibility" evidence="1">
    <location>
        <begin position="22"/>
        <end position="112"/>
    </location>
</feature>
<name>A0A8H3ZKM3_9PEZI</name>
<dbReference type="PANTHER" id="PTHR10622">
    <property type="entry name" value="HET DOMAIN-CONTAINING PROTEIN"/>
    <property type="match status" value="1"/>
</dbReference>
<dbReference type="EMBL" id="WOWK01000099">
    <property type="protein sequence ID" value="KAF0319162.1"/>
    <property type="molecule type" value="Genomic_DNA"/>
</dbReference>
<evidence type="ECO:0000313" key="4">
    <source>
        <dbReference type="Proteomes" id="UP000434172"/>
    </source>
</evidence>
<evidence type="ECO:0000259" key="2">
    <source>
        <dbReference type="Pfam" id="PF26640"/>
    </source>
</evidence>
<keyword evidence="4" id="KW-1185">Reference proteome</keyword>
<evidence type="ECO:0000259" key="1">
    <source>
        <dbReference type="Pfam" id="PF06985"/>
    </source>
</evidence>
<dbReference type="Pfam" id="PF26640">
    <property type="entry name" value="DUF8212"/>
    <property type="match status" value="1"/>
</dbReference>
<organism evidence="3 4">
    <name type="scientific">Colletotrichum asianum</name>
    <dbReference type="NCBI Taxonomy" id="702518"/>
    <lineage>
        <taxon>Eukaryota</taxon>
        <taxon>Fungi</taxon>
        <taxon>Dikarya</taxon>
        <taxon>Ascomycota</taxon>
        <taxon>Pezizomycotina</taxon>
        <taxon>Sordariomycetes</taxon>
        <taxon>Hypocreomycetidae</taxon>
        <taxon>Glomerellales</taxon>
        <taxon>Glomerellaceae</taxon>
        <taxon>Colletotrichum</taxon>
        <taxon>Colletotrichum gloeosporioides species complex</taxon>
    </lineage>
</organism>
<sequence length="599" mass="67882">MWLINTDTLTLKEVTGPFAHDYAILSHTWGSDEITFQDIRSSERHEIKKKKGFSKVAKTCEIAHQQGLEYAWIDSCCIDKSSSAELSEAINSMFAWYQHSKVCFAFLSDLQPCDSKDVASKISFPYTEETFGRCHWFTRGWTLQELIAPDNIEFYNCEWKQFSRKTDCLNILSNITGISYAVLQDSSSLRHTPVAVKMSWAATRDTTRVEDRAYSLLGIFDINMPMIYGEGDKAFRRLQEEIARETNDLSLFAWRACPHTEGKSQIFRGLFATSPSEFSSCATITKSVARHDTQQEFSLTNKGVRIQTKLFKHADNAYIMSLGLTLATGIPVCISLTRTTDGFVRNEPWSLEYERAVTNADTTRELFTIHVRKDVSPQEDSALRKRMHRSFRITFELPASLKLEMVVPDPKYLWDSFHSTFLSNDSSKSSAARLKIIIRGTDGNFSEEFPLVLILGWTRTLQKPFAVLYGATKSADTARGAVRDVLPTDFPDLIGDDVDWGHGRQDIFENAVSTVFSTPRFQAMEVQFINAKMMVLHRGVRKSSAYVARFHAKLESRCDDADVITYHVCLSGLLSRLEGREAVSNAYTHVLATNSSLEE</sequence>
<dbReference type="AlphaFoldDB" id="A0A8H3ZKM3"/>
<accession>A0A8H3ZKM3</accession>
<protein>
    <submittedName>
        <fullName evidence="3">Het domain-containing protein</fullName>
    </submittedName>
</protein>
<proteinExistence type="predicted"/>
<dbReference type="InterPro" id="IPR010730">
    <property type="entry name" value="HET"/>
</dbReference>
<dbReference type="Proteomes" id="UP000434172">
    <property type="component" value="Unassembled WGS sequence"/>
</dbReference>
<evidence type="ECO:0000313" key="3">
    <source>
        <dbReference type="EMBL" id="KAF0319162.1"/>
    </source>
</evidence>
<reference evidence="3 4" key="1">
    <citation type="submission" date="2019-12" db="EMBL/GenBank/DDBJ databases">
        <title>A genome sequence resource for the geographically widespread anthracnose pathogen Colletotrichum asianum.</title>
        <authorList>
            <person name="Meng Y."/>
        </authorList>
    </citation>
    <scope>NUCLEOTIDE SEQUENCE [LARGE SCALE GENOMIC DNA]</scope>
    <source>
        <strain evidence="3 4">ICMP 18580</strain>
    </source>
</reference>
<dbReference type="OrthoDB" id="20872at2759"/>
<dbReference type="PANTHER" id="PTHR10622:SF12">
    <property type="entry name" value="HET DOMAIN-CONTAINING PROTEIN"/>
    <property type="match status" value="1"/>
</dbReference>
<feature type="domain" description="DUF8212" evidence="2">
    <location>
        <begin position="233"/>
        <end position="284"/>
    </location>
</feature>
<gene>
    <name evidence="3" type="ORF">GQ607_013555</name>
</gene>
<dbReference type="Pfam" id="PF06985">
    <property type="entry name" value="HET"/>
    <property type="match status" value="1"/>
</dbReference>